<accession>A0A2S0NJ29</accession>
<dbReference type="EMBL" id="CP027019">
    <property type="protein sequence ID" value="AVP49016.1"/>
    <property type="molecule type" value="Genomic_DNA"/>
</dbReference>
<reference evidence="2" key="1">
    <citation type="submission" date="2018-02" db="EMBL/GenBank/DDBJ databases">
        <title>Firefly genomes illuminate parallel origins of bioluminescence in beetles.</title>
        <authorList>
            <person name="Fallon T.R."/>
            <person name="Lower S.E.S."/>
            <person name="Behringer M."/>
            <person name="Weng J.-K."/>
        </authorList>
    </citation>
    <scope>NUCLEOTIDE SEQUENCE [LARGE SCALE GENOMIC DNA]</scope>
</reference>
<dbReference type="Proteomes" id="UP000239250">
    <property type="component" value="Chromosome"/>
</dbReference>
<dbReference type="Pfam" id="PF02620">
    <property type="entry name" value="YceD"/>
    <property type="match status" value="1"/>
</dbReference>
<protein>
    <recommendedName>
        <fullName evidence="3">DUF177 domain-containing protein</fullName>
    </recommendedName>
</protein>
<gene>
    <name evidence="1" type="ORF">C5T88_00225</name>
</gene>
<proteinExistence type="predicted"/>
<evidence type="ECO:0000313" key="2">
    <source>
        <dbReference type="Proteomes" id="UP000239250"/>
    </source>
</evidence>
<dbReference type="RefSeq" id="WP_303662366.1">
    <property type="nucleotide sequence ID" value="NZ_CP027019.1"/>
</dbReference>
<name>A0A2S0NJ29_9MOLU</name>
<dbReference type="InterPro" id="IPR003772">
    <property type="entry name" value="YceD"/>
</dbReference>
<evidence type="ECO:0000313" key="1">
    <source>
        <dbReference type="EMBL" id="AVP49016.1"/>
    </source>
</evidence>
<evidence type="ECO:0008006" key="3">
    <source>
        <dbReference type="Google" id="ProtNLM"/>
    </source>
</evidence>
<sequence length="167" mass="19635">MNPQDFKNQPKKHLIGQIENLTKIKLDNPLIKELIKVSYDVKLEYIYDIDAIEVDGVIECELTAFDANDGHEFLYSAEIEWNDEYSFDQKANDQTNLILHNNFDLQAYVIEQINLNIPVNLSEKHAIIYKVGSNWEFLSENDHMKNEEISEDLDPRWEKLNNFKSDK</sequence>
<dbReference type="AlphaFoldDB" id="A0A2S0NJ29"/>
<organism evidence="1 2">
    <name type="scientific">Williamsoniiplasma luminosum</name>
    <dbReference type="NCBI Taxonomy" id="214888"/>
    <lineage>
        <taxon>Bacteria</taxon>
        <taxon>Bacillati</taxon>
        <taxon>Mycoplasmatota</taxon>
        <taxon>Mollicutes</taxon>
        <taxon>Entomoplasmatales</taxon>
        <taxon>Williamsoniiplasma</taxon>
    </lineage>
</organism>